<dbReference type="InterPro" id="IPR023214">
    <property type="entry name" value="HAD_sf"/>
</dbReference>
<evidence type="ECO:0000256" key="14">
    <source>
        <dbReference type="ARBA" id="ARBA00023008"/>
    </source>
</evidence>
<dbReference type="GO" id="GO:0140581">
    <property type="term" value="F:P-type monovalent copper transporter activity"/>
    <property type="evidence" value="ECO:0007669"/>
    <property type="project" value="UniProtKB-EC"/>
</dbReference>
<dbReference type="GO" id="GO:0016020">
    <property type="term" value="C:membrane"/>
    <property type="evidence" value="ECO:0007669"/>
    <property type="project" value="UniProtKB-SubCell"/>
</dbReference>
<dbReference type="Gene3D" id="3.40.1110.10">
    <property type="entry name" value="Calcium-transporting ATPase, cytoplasmic domain N"/>
    <property type="match status" value="1"/>
</dbReference>
<dbReference type="AlphaFoldDB" id="A0A250WYF5"/>
<feature type="domain" description="HMA" evidence="19">
    <location>
        <begin position="211"/>
        <end position="277"/>
    </location>
</feature>
<evidence type="ECO:0000256" key="17">
    <source>
        <dbReference type="RuleBase" id="RU362081"/>
    </source>
</evidence>
<dbReference type="Gene3D" id="2.70.150.10">
    <property type="entry name" value="Calcium-transporting ATPase, cytoplasmic transduction domain A"/>
    <property type="match status" value="1"/>
</dbReference>
<dbReference type="PRINTS" id="PR00119">
    <property type="entry name" value="CATATPASE"/>
</dbReference>
<dbReference type="InterPro" id="IPR008250">
    <property type="entry name" value="ATPase_P-typ_transduc_dom_A_sf"/>
</dbReference>
<dbReference type="SUPFAM" id="SSF56784">
    <property type="entry name" value="HAD-like"/>
    <property type="match status" value="1"/>
</dbReference>
<dbReference type="SUPFAM" id="SSF81665">
    <property type="entry name" value="Calcium ATPase, transmembrane domain M"/>
    <property type="match status" value="1"/>
</dbReference>
<evidence type="ECO:0000259" key="19">
    <source>
        <dbReference type="PROSITE" id="PS50846"/>
    </source>
</evidence>
<protein>
    <recommendedName>
        <fullName evidence="3">P-type Cu(+) transporter</fullName>
        <ecNumber evidence="3">7.2.2.8</ecNumber>
    </recommendedName>
</protein>
<dbReference type="PANTHER" id="PTHR43520">
    <property type="entry name" value="ATP7, ISOFORM B"/>
    <property type="match status" value="1"/>
</dbReference>
<dbReference type="GO" id="GO:0055070">
    <property type="term" value="P:copper ion homeostasis"/>
    <property type="evidence" value="ECO:0007669"/>
    <property type="project" value="TreeGrafter"/>
</dbReference>
<dbReference type="InterPro" id="IPR017969">
    <property type="entry name" value="Heavy-metal-associated_CS"/>
</dbReference>
<evidence type="ECO:0000256" key="15">
    <source>
        <dbReference type="ARBA" id="ARBA00023065"/>
    </source>
</evidence>
<dbReference type="STRING" id="1157962.A0A250WYF5"/>
<comment type="similarity">
    <text evidence="2 17">Belongs to the cation transport ATPase (P-type) (TC 3.A.3) family. Type IB subfamily.</text>
</comment>
<dbReference type="PROSITE" id="PS00154">
    <property type="entry name" value="ATPASE_E1_E2"/>
    <property type="match status" value="1"/>
</dbReference>
<dbReference type="PRINTS" id="PR00942">
    <property type="entry name" value="CUATPASEI"/>
</dbReference>
<proteinExistence type="inferred from homology"/>
<keyword evidence="16 17" id="KW-0472">Membrane</keyword>
<feature type="transmembrane region" description="Helical" evidence="17">
    <location>
        <begin position="1038"/>
        <end position="1060"/>
    </location>
</feature>
<evidence type="ECO:0000256" key="16">
    <source>
        <dbReference type="ARBA" id="ARBA00023136"/>
    </source>
</evidence>
<dbReference type="Pfam" id="PF00702">
    <property type="entry name" value="Hydrolase"/>
    <property type="match status" value="1"/>
</dbReference>
<dbReference type="GO" id="GO:0005507">
    <property type="term" value="F:copper ion binding"/>
    <property type="evidence" value="ECO:0007669"/>
    <property type="project" value="InterPro"/>
</dbReference>
<comment type="subcellular location">
    <subcellularLocation>
        <location evidence="1">Endomembrane system</location>
        <topology evidence="1">Multi-pass membrane protein</topology>
    </subcellularLocation>
    <subcellularLocation>
        <location evidence="17">Membrane</location>
    </subcellularLocation>
</comment>
<dbReference type="FunFam" id="3.30.70.100:FF:000001">
    <property type="entry name" value="ATPase copper transporting beta"/>
    <property type="match status" value="2"/>
</dbReference>
<keyword evidence="6 17" id="KW-0479">Metal-binding</keyword>
<keyword evidence="7" id="KW-0677">Repeat</keyword>
<dbReference type="PRINTS" id="PR00943">
    <property type="entry name" value="CUATPASE"/>
</dbReference>
<dbReference type="NCBIfam" id="TIGR00003">
    <property type="entry name" value="copper ion binding protein"/>
    <property type="match status" value="2"/>
</dbReference>
<dbReference type="NCBIfam" id="TIGR01525">
    <property type="entry name" value="ATPase-IB_hvy"/>
    <property type="match status" value="1"/>
</dbReference>
<keyword evidence="9" id="KW-0187">Copper transport</keyword>
<sequence length="1101" mass="117278">MCNESEPAKRVSSLMEAWNPTYEFSIGPEASDAHVDVGSTSQEGKHVDSRCSGSNRAQQAHNVGDQDHHQLLAQTLLLDYPELGVSGVKIDRVNSRVEVLTTSQSANQGIRAAISAILLKLGWRIEQDKDRIQEVHTAHFRVLGMTCASCVSSLEVQIAKLPGLSSVSVNLLDQSLKALYYPDLAPLDLIKESIEDVGFDAELLLPVAELGTTLLAVKGMTCASCVGSVQRCLESISGINEVQVNLVSGQVKVAHDPGAVGPRDIIRAVENLGYEASIWKDQAADGGSALHRSEARTWGRRTLMSILFTTPVAGLYMTLMMMPGLESWLNNHTLILNALPWHWVAALALATLVQFNVGWTFYRSAWSGLKHGSANMSVLVVLGTSSAYLYSCISMVIAAQEKAYHGHVYFDSSMLIITFVCAGKYMEAGAKSKTTDVVSSLMGLAAKTATLLQINPKTGVVEGEEVIGTELIQVGDVIKVLPGTTLPTDGKVVLGRSAVDESMITGESMPVAKGIGQEVLCGTVNKEGLLHVKATRVGSDTTLAAITRLVTESQANKAPIQAMADTIASYFVPVVVAIAAFVFVLWVVVGYEIMIPNHSLPVDSTPLLLGLMNAIEVLVIACPCALGLATPTAVMVATGVAAKLGVLIKGGAPMELAHKTEVVIFDKTGTLTQGKCTVRELVLLLDHHHAAVPTASDGSNGDIRGEVWNETRTLAMLAAVEAGSEHPLAAAMVQHAANRLTELDESGLQVSDMTGYIKELEAVPGRGLKCCWTESSAFSLEPGFKEGSRIVAIGNMQWMSDCQVPLTALVHTSVEQLESLGCTTVIAAVDGLAVAVIGISDPLKPEARDVIKLLTTMGKEVWMVTGDSRRVAAALAKEVGIPLDRVVSEATPATKSEKVRELRGALAQTGENVEEETKRITVLSRSSQVASQRYDGLLKPLLGSSAEHDVEVGNSFEHTAVSNKAGLKKRLHRVVAMVGDGINDSPALTEADVGIAIGAGTDVAMDAASIILMRNNLEDVVVAFDVSRACYHRIIANFFYAYSYNVVAIPLAAGALYPLTGQLLPPWMAAMSMALSSVSVVTSSLLLKTYKRPKALMHADK</sequence>
<evidence type="ECO:0000256" key="1">
    <source>
        <dbReference type="ARBA" id="ARBA00004127"/>
    </source>
</evidence>
<accession>A0A250WYF5</accession>
<evidence type="ECO:0000256" key="7">
    <source>
        <dbReference type="ARBA" id="ARBA00022737"/>
    </source>
</evidence>
<keyword evidence="12" id="KW-1278">Translocase</keyword>
<dbReference type="SFLD" id="SFLDG00002">
    <property type="entry name" value="C1.7:_P-type_atpase_like"/>
    <property type="match status" value="1"/>
</dbReference>
<dbReference type="Gene3D" id="3.40.50.1000">
    <property type="entry name" value="HAD superfamily/HAD-like"/>
    <property type="match status" value="2"/>
</dbReference>
<dbReference type="InterPro" id="IPR006121">
    <property type="entry name" value="HMA_dom"/>
</dbReference>
<evidence type="ECO:0000256" key="10">
    <source>
        <dbReference type="ARBA" id="ARBA00022840"/>
    </source>
</evidence>
<keyword evidence="8 17" id="KW-0547">Nucleotide-binding</keyword>
<feature type="transmembrane region" description="Helical" evidence="17">
    <location>
        <begin position="374"/>
        <end position="398"/>
    </location>
</feature>
<evidence type="ECO:0000256" key="4">
    <source>
        <dbReference type="ARBA" id="ARBA00022448"/>
    </source>
</evidence>
<dbReference type="InterPro" id="IPR023299">
    <property type="entry name" value="ATPase_P-typ_cyto_dom_N"/>
</dbReference>
<keyword evidence="4" id="KW-0813">Transport</keyword>
<dbReference type="SUPFAM" id="SSF55008">
    <property type="entry name" value="HMA, heavy metal-associated domain"/>
    <property type="match status" value="2"/>
</dbReference>
<reference evidence="20 21" key="1">
    <citation type="submission" date="2017-08" db="EMBL/GenBank/DDBJ databases">
        <title>Acidophilic green algal genome provides insights into adaptation to an acidic environment.</title>
        <authorList>
            <person name="Hirooka S."/>
            <person name="Hirose Y."/>
            <person name="Kanesaki Y."/>
            <person name="Higuchi S."/>
            <person name="Fujiwara T."/>
            <person name="Onuma R."/>
            <person name="Era A."/>
            <person name="Ohbayashi R."/>
            <person name="Uzuka A."/>
            <person name="Nozaki H."/>
            <person name="Yoshikawa H."/>
            <person name="Miyagishima S.Y."/>
        </authorList>
    </citation>
    <scope>NUCLEOTIDE SEQUENCE [LARGE SCALE GENOMIC DNA]</scope>
    <source>
        <strain evidence="20 21">NIES-2499</strain>
    </source>
</reference>
<dbReference type="GO" id="GO:0005524">
    <property type="term" value="F:ATP binding"/>
    <property type="evidence" value="ECO:0007669"/>
    <property type="project" value="UniProtKB-UniRule"/>
</dbReference>
<feature type="transmembrane region" description="Helical" evidence="17">
    <location>
        <begin position="608"/>
        <end position="629"/>
    </location>
</feature>
<feature type="transmembrane region" description="Helical" evidence="17">
    <location>
        <begin position="302"/>
        <end position="321"/>
    </location>
</feature>
<dbReference type="GO" id="GO:0016887">
    <property type="term" value="F:ATP hydrolysis activity"/>
    <property type="evidence" value="ECO:0007669"/>
    <property type="project" value="InterPro"/>
</dbReference>
<keyword evidence="15" id="KW-0406">Ion transport</keyword>
<dbReference type="CDD" id="cd02094">
    <property type="entry name" value="P-type_ATPase_Cu-like"/>
    <property type="match status" value="1"/>
</dbReference>
<feature type="transmembrane region" description="Helical" evidence="17">
    <location>
        <begin position="341"/>
        <end position="362"/>
    </location>
</feature>
<gene>
    <name evidence="20" type="ORF">CEUSTIGMA_g3172.t1</name>
</gene>
<dbReference type="Proteomes" id="UP000232323">
    <property type="component" value="Unassembled WGS sequence"/>
</dbReference>
<dbReference type="PROSITE" id="PS01047">
    <property type="entry name" value="HMA_1"/>
    <property type="match status" value="1"/>
</dbReference>
<dbReference type="InterPro" id="IPR001757">
    <property type="entry name" value="P_typ_ATPase"/>
</dbReference>
<dbReference type="SMR" id="A0A250WYF5"/>
<dbReference type="NCBIfam" id="TIGR01494">
    <property type="entry name" value="ATPase_P-type"/>
    <property type="match status" value="2"/>
</dbReference>
<dbReference type="InterPro" id="IPR044492">
    <property type="entry name" value="P_typ_ATPase_HD_dom"/>
</dbReference>
<evidence type="ECO:0000256" key="13">
    <source>
        <dbReference type="ARBA" id="ARBA00022989"/>
    </source>
</evidence>
<feature type="domain" description="HMA" evidence="19">
    <location>
        <begin position="136"/>
        <end position="202"/>
    </location>
</feature>
<dbReference type="SFLD" id="SFLDF00027">
    <property type="entry name" value="p-type_atpase"/>
    <property type="match status" value="1"/>
</dbReference>
<evidence type="ECO:0000256" key="3">
    <source>
        <dbReference type="ARBA" id="ARBA00012517"/>
    </source>
</evidence>
<keyword evidence="13 17" id="KW-1133">Transmembrane helix</keyword>
<dbReference type="InterPro" id="IPR006122">
    <property type="entry name" value="HMA_Cu_ion-bd"/>
</dbReference>
<dbReference type="SFLD" id="SFLDS00003">
    <property type="entry name" value="Haloacid_Dehalogenase"/>
    <property type="match status" value="1"/>
</dbReference>
<dbReference type="EC" id="7.2.2.8" evidence="3"/>
<feature type="transmembrane region" description="Helical" evidence="17">
    <location>
        <begin position="404"/>
        <end position="423"/>
    </location>
</feature>
<dbReference type="InterPro" id="IPR036412">
    <property type="entry name" value="HAD-like_sf"/>
</dbReference>
<keyword evidence="5 17" id="KW-0812">Transmembrane</keyword>
<feature type="transmembrane region" description="Helical" evidence="17">
    <location>
        <begin position="567"/>
        <end position="588"/>
    </location>
</feature>
<keyword evidence="11" id="KW-0460">Magnesium</keyword>
<evidence type="ECO:0000256" key="12">
    <source>
        <dbReference type="ARBA" id="ARBA00022967"/>
    </source>
</evidence>
<dbReference type="SUPFAM" id="SSF81653">
    <property type="entry name" value="Calcium ATPase, transduction domain A"/>
    <property type="match status" value="1"/>
</dbReference>
<evidence type="ECO:0000256" key="6">
    <source>
        <dbReference type="ARBA" id="ARBA00022723"/>
    </source>
</evidence>
<dbReference type="InterPro" id="IPR027256">
    <property type="entry name" value="P-typ_ATPase_IB"/>
</dbReference>
<dbReference type="Gene3D" id="3.30.70.100">
    <property type="match status" value="2"/>
</dbReference>
<evidence type="ECO:0000256" key="8">
    <source>
        <dbReference type="ARBA" id="ARBA00022741"/>
    </source>
</evidence>
<dbReference type="FunFam" id="2.70.150.10:FF:000002">
    <property type="entry name" value="Copper-transporting ATPase 1, putative"/>
    <property type="match status" value="1"/>
</dbReference>
<dbReference type="Pfam" id="PF00122">
    <property type="entry name" value="E1-E2_ATPase"/>
    <property type="match status" value="1"/>
</dbReference>
<dbReference type="Pfam" id="PF00403">
    <property type="entry name" value="HMA"/>
    <property type="match status" value="2"/>
</dbReference>
<dbReference type="InterPro" id="IPR023298">
    <property type="entry name" value="ATPase_P-typ_TM_dom_sf"/>
</dbReference>
<comment type="caution">
    <text evidence="20">The sequence shown here is derived from an EMBL/GenBank/DDBJ whole genome shotgun (WGS) entry which is preliminary data.</text>
</comment>
<dbReference type="CDD" id="cd00371">
    <property type="entry name" value="HMA"/>
    <property type="match status" value="2"/>
</dbReference>
<dbReference type="GO" id="GO:0043682">
    <property type="term" value="F:P-type divalent copper transporter activity"/>
    <property type="evidence" value="ECO:0007669"/>
    <property type="project" value="TreeGrafter"/>
</dbReference>
<name>A0A250WYF5_9CHLO</name>
<dbReference type="InterPro" id="IPR059000">
    <property type="entry name" value="ATPase_P-type_domA"/>
</dbReference>
<dbReference type="InterPro" id="IPR018303">
    <property type="entry name" value="ATPase_P-typ_P_site"/>
</dbReference>
<evidence type="ECO:0000313" key="20">
    <source>
        <dbReference type="EMBL" id="GAX75729.1"/>
    </source>
</evidence>
<feature type="region of interest" description="Disordered" evidence="18">
    <location>
        <begin position="33"/>
        <end position="63"/>
    </location>
</feature>
<evidence type="ECO:0000256" key="2">
    <source>
        <dbReference type="ARBA" id="ARBA00006024"/>
    </source>
</evidence>
<dbReference type="OrthoDB" id="432719at2759"/>
<organism evidence="20 21">
    <name type="scientific">Chlamydomonas eustigma</name>
    <dbReference type="NCBI Taxonomy" id="1157962"/>
    <lineage>
        <taxon>Eukaryota</taxon>
        <taxon>Viridiplantae</taxon>
        <taxon>Chlorophyta</taxon>
        <taxon>core chlorophytes</taxon>
        <taxon>Chlorophyceae</taxon>
        <taxon>CS clade</taxon>
        <taxon>Chlamydomonadales</taxon>
        <taxon>Chlamydomonadaceae</taxon>
        <taxon>Chlamydomonas</taxon>
    </lineage>
</organism>
<keyword evidence="21" id="KW-1185">Reference proteome</keyword>
<keyword evidence="14" id="KW-0186">Copper</keyword>
<feature type="transmembrane region" description="Helical" evidence="17">
    <location>
        <begin position="1066"/>
        <end position="1087"/>
    </location>
</feature>
<dbReference type="PROSITE" id="PS50846">
    <property type="entry name" value="HMA_2"/>
    <property type="match status" value="2"/>
</dbReference>
<dbReference type="InterPro" id="IPR036163">
    <property type="entry name" value="HMA_dom_sf"/>
</dbReference>
<evidence type="ECO:0000256" key="18">
    <source>
        <dbReference type="SAM" id="MobiDB-lite"/>
    </source>
</evidence>
<evidence type="ECO:0000256" key="11">
    <source>
        <dbReference type="ARBA" id="ARBA00022842"/>
    </source>
</evidence>
<dbReference type="GO" id="GO:0012505">
    <property type="term" value="C:endomembrane system"/>
    <property type="evidence" value="ECO:0007669"/>
    <property type="project" value="UniProtKB-SubCell"/>
</dbReference>
<dbReference type="PANTHER" id="PTHR43520:SF8">
    <property type="entry name" value="P-TYPE CU(+) TRANSPORTER"/>
    <property type="match status" value="1"/>
</dbReference>
<feature type="compositionally biased region" description="Polar residues" evidence="18">
    <location>
        <begin position="51"/>
        <end position="61"/>
    </location>
</feature>
<evidence type="ECO:0000256" key="5">
    <source>
        <dbReference type="ARBA" id="ARBA00022692"/>
    </source>
</evidence>
<evidence type="ECO:0000256" key="9">
    <source>
        <dbReference type="ARBA" id="ARBA00022796"/>
    </source>
</evidence>
<keyword evidence="10 17" id="KW-0067">ATP-binding</keyword>
<evidence type="ECO:0000313" key="21">
    <source>
        <dbReference type="Proteomes" id="UP000232323"/>
    </source>
</evidence>
<dbReference type="EMBL" id="BEGY01000013">
    <property type="protein sequence ID" value="GAX75729.1"/>
    <property type="molecule type" value="Genomic_DNA"/>
</dbReference>